<dbReference type="Proteomes" id="UP000024837">
    <property type="component" value="Unassembled WGS sequence"/>
</dbReference>
<reference evidence="3 4" key="1">
    <citation type="submission" date="2013-05" db="EMBL/GenBank/DDBJ databases">
        <title>Drechslerella stenobrocha genome reveals carnivorous origination and mechanical trapping mechanism of predatory fungi.</title>
        <authorList>
            <person name="Liu X."/>
            <person name="Zhang W."/>
            <person name="Liu K."/>
        </authorList>
    </citation>
    <scope>NUCLEOTIDE SEQUENCE [LARGE SCALE GENOMIC DNA]</scope>
    <source>
        <strain evidence="3 4">248</strain>
    </source>
</reference>
<name>W7HK94_9PEZI</name>
<evidence type="ECO:0000313" key="4">
    <source>
        <dbReference type="Proteomes" id="UP000024837"/>
    </source>
</evidence>
<proteinExistence type="predicted"/>
<dbReference type="HOGENOM" id="CLU_839446_0_0_1"/>
<keyword evidence="2" id="KW-0732">Signal</keyword>
<dbReference type="AlphaFoldDB" id="W7HK94"/>
<accession>W7HK94</accession>
<dbReference type="EMBL" id="KI966464">
    <property type="protein sequence ID" value="EWC43429.1"/>
    <property type="molecule type" value="Genomic_DNA"/>
</dbReference>
<protein>
    <submittedName>
        <fullName evidence="3">Uncharacterized protein</fullName>
    </submittedName>
</protein>
<evidence type="ECO:0000256" key="2">
    <source>
        <dbReference type="SAM" id="SignalP"/>
    </source>
</evidence>
<organism evidence="3 4">
    <name type="scientific">Drechslerella stenobrocha 248</name>
    <dbReference type="NCBI Taxonomy" id="1043628"/>
    <lineage>
        <taxon>Eukaryota</taxon>
        <taxon>Fungi</taxon>
        <taxon>Dikarya</taxon>
        <taxon>Ascomycota</taxon>
        <taxon>Pezizomycotina</taxon>
        <taxon>Orbiliomycetes</taxon>
        <taxon>Orbiliales</taxon>
        <taxon>Orbiliaceae</taxon>
        <taxon>Drechslerella</taxon>
    </lineage>
</organism>
<feature type="region of interest" description="Disordered" evidence="1">
    <location>
        <begin position="187"/>
        <end position="247"/>
    </location>
</feature>
<feature type="signal peptide" evidence="2">
    <location>
        <begin position="1"/>
        <end position="23"/>
    </location>
</feature>
<gene>
    <name evidence="3" type="ORF">DRE_07615</name>
</gene>
<keyword evidence="4" id="KW-1185">Reference proteome</keyword>
<evidence type="ECO:0000313" key="3">
    <source>
        <dbReference type="EMBL" id="EWC43429.1"/>
    </source>
</evidence>
<feature type="chain" id="PRO_5004893371" evidence="2">
    <location>
        <begin position="24"/>
        <end position="331"/>
    </location>
</feature>
<evidence type="ECO:0000256" key="1">
    <source>
        <dbReference type="SAM" id="MobiDB-lite"/>
    </source>
</evidence>
<sequence length="331" mass="34183">MHPTKTHLLPPLAALLLLRLAAAYEVGWGTWDELTQINYNPVPATTDFANPPCHQIPFPASDVMEIYLRASYALEDAPPPPYIAMYGSTDPAAQGCVDASLLTLYAFDPTALDKMQGAWIVSPGPRYWRELYPGQVQDPLAKALLSSFPPFQIGDILMKIEAPPQAGAGYAWMKSQNKVFVEDWDFVPPENSFGAEDDEEEETGASAQQAGSGGSGGPQVNGQEDLGTGGVPNVLGSPGTGGLPNANGLGIGPGEMVLSPGIGGQLGGLGVGGIGGGALAGMGGGVADAALLSGSQPNSAEVFTGADMAGLQEALNSIHIDELEGQPELED</sequence>